<sequence>MPVPSMSSDDLITAQNLLRVGGPSSAYTFLETKGFDYATLAHSVIKGTSAFATVSLNYMMLSAAEADKPMSQADIDNVMNAMAQGYIDALANHIDPLTNTINSDVTYAEAWSFHSNAFESNGYPANSWTLNAVFSVLDEPSRKNYWAEALNAAGNPLAEGLLAGNTLHLMSMIAALGVDGSKELAQTWTDRVNSPSSLMAGGEGLYETLILKIDEMFNAALNTVSPLILDLNGDGVKTLGLSDTVYFDHNGDGFAEKTGWVGKDDGFLVWDRNQNGEIDNGGELFGSFSKLNNGTNAANGFLALQELDSNNDGKINSTDKSFSLLKVWKDGNSNGVVDNEELFTLTEAKVTELSTQYKNINSTDSNGNQALQAGSYTTSYGNSLQLTDIWFVTNQALTINLDTTTISENASKVPNLLGMGTVPDLRLAISQDSSGYLESQLNAFYTSTENIKQHAILRELIYSWSKVSDHAISSRGDYIDDARKLYSLESFLGIKFSQSAGTNEGTGNPGPNAAAALMKTFDTLENFYYSSLMIEGEYKPLLSSIKLTYTDGRIGFDTDSFMTKLQEAYTSKGEKASEYLKSFSAVLLNAGDSWPDLIEATRLKGDANGTNFLKDISEFGRLISQSNGSELYGSDANESFLGRLGNDYIYGGKGQDFLEGGGGNDYLSGDEGSDTYFFSRGWGQDRINNYDLNPSNIDYITFDSSISNGDVYFSRSGENLNLSLQG</sequence>
<protein>
    <recommendedName>
        <fullName evidence="9">Calcium-binding protein</fullName>
    </recommendedName>
</protein>
<evidence type="ECO:0000313" key="7">
    <source>
        <dbReference type="EMBL" id="MCF5632678.1"/>
    </source>
</evidence>
<evidence type="ECO:0000256" key="2">
    <source>
        <dbReference type="ARBA" id="ARBA00022656"/>
    </source>
</evidence>
<dbReference type="InterPro" id="IPR011049">
    <property type="entry name" value="Serralysin-like_metalloprot_C"/>
</dbReference>
<dbReference type="PANTHER" id="PTHR39431:SF1">
    <property type="entry name" value="FRPA_C-RELATED PROTEIN"/>
    <property type="match status" value="1"/>
</dbReference>
<dbReference type="PROSITE" id="PS00018">
    <property type="entry name" value="EF_HAND_1"/>
    <property type="match status" value="1"/>
</dbReference>
<evidence type="ECO:0000256" key="4">
    <source>
        <dbReference type="ARBA" id="ARBA00022837"/>
    </source>
</evidence>
<dbReference type="InterPro" id="IPR018247">
    <property type="entry name" value="EF_Hand_1_Ca_BS"/>
</dbReference>
<keyword evidence="2" id="KW-0800">Toxin</keyword>
<dbReference type="Proteomes" id="UP000814010">
    <property type="component" value="Unassembled WGS sequence"/>
</dbReference>
<reference evidence="7" key="1">
    <citation type="submission" date="2019-11" db="EMBL/GenBank/DDBJ databases">
        <title>Epiphytic Pseudomonas syringae from cherry orchards.</title>
        <authorList>
            <person name="Hulin M.T."/>
        </authorList>
    </citation>
    <scope>NUCLEOTIDE SEQUENCE</scope>
    <source>
        <strain evidence="7">PA-2-5E</strain>
    </source>
</reference>
<dbReference type="GO" id="GO:0090729">
    <property type="term" value="F:toxin activity"/>
    <property type="evidence" value="ECO:0007669"/>
    <property type="project" value="UniProtKB-KW"/>
</dbReference>
<dbReference type="EMBL" id="WKAE01000530">
    <property type="protein sequence ID" value="MCF5632678.1"/>
    <property type="molecule type" value="Genomic_DNA"/>
</dbReference>
<evidence type="ECO:0000256" key="5">
    <source>
        <dbReference type="ARBA" id="ARBA00023026"/>
    </source>
</evidence>
<accession>A0A9Q4FK73</accession>
<dbReference type="Pfam" id="PF00353">
    <property type="entry name" value="HemolysinCabind"/>
    <property type="match status" value="1"/>
</dbReference>
<dbReference type="PANTHER" id="PTHR39431">
    <property type="entry name" value="FRPA/C-RELATED PROTEIN"/>
    <property type="match status" value="1"/>
</dbReference>
<evidence type="ECO:0008006" key="9">
    <source>
        <dbReference type="Google" id="ProtNLM"/>
    </source>
</evidence>
<organism evidence="7 8">
    <name type="scientific">Pseudomonas syringae</name>
    <dbReference type="NCBI Taxonomy" id="317"/>
    <lineage>
        <taxon>Bacteria</taxon>
        <taxon>Pseudomonadati</taxon>
        <taxon>Pseudomonadota</taxon>
        <taxon>Gammaproteobacteria</taxon>
        <taxon>Pseudomonadales</taxon>
        <taxon>Pseudomonadaceae</taxon>
        <taxon>Pseudomonas</taxon>
    </lineage>
</organism>
<evidence type="ECO:0000256" key="6">
    <source>
        <dbReference type="ARBA" id="ARBA00023136"/>
    </source>
</evidence>
<dbReference type="InterPro" id="IPR003995">
    <property type="entry name" value="RTX_toxin_determinant-A"/>
</dbReference>
<dbReference type="PROSITE" id="PS00330">
    <property type="entry name" value="HEMOLYSIN_CALCIUM"/>
    <property type="match status" value="1"/>
</dbReference>
<feature type="non-terminal residue" evidence="7">
    <location>
        <position position="726"/>
    </location>
</feature>
<gene>
    <name evidence="7" type="ORF">GIV53_26080</name>
</gene>
<comment type="subcellular location">
    <subcellularLocation>
        <location evidence="1">Membrane</location>
    </subcellularLocation>
</comment>
<dbReference type="InterPro" id="IPR001343">
    <property type="entry name" value="Hemolysn_Ca-bd"/>
</dbReference>
<keyword evidence="4" id="KW-0106">Calcium</keyword>
<evidence type="ECO:0000256" key="3">
    <source>
        <dbReference type="ARBA" id="ARBA00022737"/>
    </source>
</evidence>
<keyword evidence="6" id="KW-0472">Membrane</keyword>
<dbReference type="Gene3D" id="2.150.10.10">
    <property type="entry name" value="Serralysin-like metalloprotease, C-terminal"/>
    <property type="match status" value="1"/>
</dbReference>
<dbReference type="InterPro" id="IPR018511">
    <property type="entry name" value="Hemolysin-typ_Ca-bd_CS"/>
</dbReference>
<name>A0A9Q4FK73_PSESX</name>
<keyword evidence="5" id="KW-0843">Virulence</keyword>
<dbReference type="PRINTS" id="PR00313">
    <property type="entry name" value="CABNDNGRPT"/>
</dbReference>
<dbReference type="GO" id="GO:0005509">
    <property type="term" value="F:calcium ion binding"/>
    <property type="evidence" value="ECO:0007669"/>
    <property type="project" value="InterPro"/>
</dbReference>
<dbReference type="GO" id="GO:0016020">
    <property type="term" value="C:membrane"/>
    <property type="evidence" value="ECO:0007669"/>
    <property type="project" value="UniProtKB-SubCell"/>
</dbReference>
<keyword evidence="3" id="KW-0677">Repeat</keyword>
<dbReference type="PRINTS" id="PR01488">
    <property type="entry name" value="RTXTOXINA"/>
</dbReference>
<dbReference type="GO" id="GO:0005576">
    <property type="term" value="C:extracellular region"/>
    <property type="evidence" value="ECO:0007669"/>
    <property type="project" value="InterPro"/>
</dbReference>
<evidence type="ECO:0000256" key="1">
    <source>
        <dbReference type="ARBA" id="ARBA00004370"/>
    </source>
</evidence>
<comment type="caution">
    <text evidence="7">The sequence shown here is derived from an EMBL/GenBank/DDBJ whole genome shotgun (WGS) entry which is preliminary data.</text>
</comment>
<dbReference type="SUPFAM" id="SSF51120">
    <property type="entry name" value="beta-Roll"/>
    <property type="match status" value="1"/>
</dbReference>
<dbReference type="AlphaFoldDB" id="A0A9Q4FK73"/>
<proteinExistence type="predicted"/>
<evidence type="ECO:0000313" key="8">
    <source>
        <dbReference type="Proteomes" id="UP000814010"/>
    </source>
</evidence>